<dbReference type="InterPro" id="IPR056916">
    <property type="entry name" value="NTS_TR130"/>
</dbReference>
<dbReference type="Pfam" id="PF24967">
    <property type="entry name" value="NTS_TR130"/>
    <property type="match status" value="1"/>
</dbReference>
<evidence type="ECO:0000259" key="5">
    <source>
        <dbReference type="Pfam" id="PF12584"/>
    </source>
</evidence>
<comment type="subcellular location">
    <subcellularLocation>
        <location evidence="1">Golgi apparatus</location>
    </subcellularLocation>
</comment>
<gene>
    <name evidence="10" type="ORF">N7G274_005392</name>
</gene>
<evidence type="ECO:0000259" key="9">
    <source>
        <dbReference type="Pfam" id="PF24967"/>
    </source>
</evidence>
<dbReference type="Proteomes" id="UP001590950">
    <property type="component" value="Unassembled WGS sequence"/>
</dbReference>
<feature type="domain" description="DUF7076" evidence="7">
    <location>
        <begin position="833"/>
        <end position="950"/>
    </location>
</feature>
<feature type="region of interest" description="Disordered" evidence="4">
    <location>
        <begin position="437"/>
        <end position="457"/>
    </location>
</feature>
<feature type="domain" description="DUF7077" evidence="8">
    <location>
        <begin position="990"/>
        <end position="1110"/>
    </location>
</feature>
<feature type="compositionally biased region" description="Low complexity" evidence="4">
    <location>
        <begin position="185"/>
        <end position="194"/>
    </location>
</feature>
<evidence type="ECO:0000256" key="4">
    <source>
        <dbReference type="SAM" id="MobiDB-lite"/>
    </source>
</evidence>
<comment type="caution">
    <text evidence="10">The sequence shown here is derived from an EMBL/GenBank/DDBJ whole genome shotgun (WGS) entry which is preliminary data.</text>
</comment>
<dbReference type="Pfam" id="PF12584">
    <property type="entry name" value="TRAPPC10"/>
    <property type="match status" value="1"/>
</dbReference>
<organism evidence="10 11">
    <name type="scientific">Stereocaulon virgatum</name>
    <dbReference type="NCBI Taxonomy" id="373712"/>
    <lineage>
        <taxon>Eukaryota</taxon>
        <taxon>Fungi</taxon>
        <taxon>Dikarya</taxon>
        <taxon>Ascomycota</taxon>
        <taxon>Pezizomycotina</taxon>
        <taxon>Lecanoromycetes</taxon>
        <taxon>OSLEUM clade</taxon>
        <taxon>Lecanoromycetidae</taxon>
        <taxon>Lecanorales</taxon>
        <taxon>Lecanorineae</taxon>
        <taxon>Stereocaulaceae</taxon>
        <taxon>Stereocaulon</taxon>
    </lineage>
</organism>
<dbReference type="EMBL" id="JBEFKJ010000016">
    <property type="protein sequence ID" value="KAL2041608.1"/>
    <property type="molecule type" value="Genomic_DNA"/>
</dbReference>
<keyword evidence="3" id="KW-0333">Golgi apparatus</keyword>
<dbReference type="InterPro" id="IPR055504">
    <property type="entry name" value="DUF7076"/>
</dbReference>
<evidence type="ECO:0000256" key="3">
    <source>
        <dbReference type="ARBA" id="ARBA00023034"/>
    </source>
</evidence>
<feature type="domain" description="TRAPPC10/Trs130 C-terminal" evidence="5">
    <location>
        <begin position="1316"/>
        <end position="1458"/>
    </location>
</feature>
<feature type="domain" description="TRAPPC10/Trs130 N-terminal" evidence="6">
    <location>
        <begin position="88"/>
        <end position="424"/>
    </location>
</feature>
<keyword evidence="11" id="KW-1185">Reference proteome</keyword>
<evidence type="ECO:0000259" key="8">
    <source>
        <dbReference type="Pfam" id="PF23274"/>
    </source>
</evidence>
<dbReference type="Pfam" id="PF23274">
    <property type="entry name" value="DUF7077"/>
    <property type="match status" value="1"/>
</dbReference>
<keyword evidence="2" id="KW-0813">Transport</keyword>
<proteinExistence type="predicted"/>
<feature type="domain" description="Trs130 NTS" evidence="9">
    <location>
        <begin position="689"/>
        <end position="785"/>
    </location>
</feature>
<evidence type="ECO:0000313" key="11">
    <source>
        <dbReference type="Proteomes" id="UP001590950"/>
    </source>
</evidence>
<dbReference type="Pfam" id="PF23036">
    <property type="entry name" value="TRAPPC10_1st"/>
    <property type="match status" value="1"/>
</dbReference>
<sequence>MEKPPAAGVTVEYSDPWGIYHSVAHELHERLPLKGLHWNNPSGFIRSIDNLYIELVPDDRSNPTPESTSFDDSSSAQDSGHVVKIEASKKERRHQFPGLRRTPYLKIYLLICSDVDTYRASSRQSVREWVKGHTPSVQSSSKLSKQENHDAFEWLIVHVLPTSADGFRPSSSAKPDSNVEKRPTSSRWPSRSSSSVIEKIRSDFNGASKNAVDRVAQIHLAERPAEDSVQIKRRSQDGQNGWDDLMTKLKALILTSFGLRVSQYEEDIKEKEMQRSLPGWNFNTFFVLKEGLAMGFENIGLLEDALTVYRELAVGLKAVIDEQDGGGDASEQTTRFSLYTDELKEAFERAINLSRRNDPGLNASPSTAPHKANEHTQVLDLGSSILDTDRKPFRNLILESNISVFDFQCYVYARQMTLLLRLANVLVQKSALIKDTASNGSAETHTTKSHLPSPSSDNSINLPILAESIELSTEFIASTTQIVREDIRNAVKRSEMSQYTNPEILDTIHDDLTDSWTFSASQCILEMTSSSSLSKQLDPLLRQLKPNNVPSNENNGGQATDLVHRHDLPNRTSSLPLNAAKPKPLSQEILPSVTSLDAVRLLPPGTTHPGASELAAQRGDLLYLARRVLSSIGFRHGGWRGNLADVASTTEAQDDEMQDIDLEDELKPAKGAAENSIIASSALITAGISDKNLLSALESSKSFYTAYEDLTALTLACYVVGDRRKAAEAMTADLAYIRFQLKDYSMAASYFRQLAPFYAKDGWSNLETVMLDMYTQCLKYLGRIEDYVHVALRTLAKAVRSTSRAMTESRIGSFEQPRTWHTLSSTSVCLKDIIAASVSLDQPVSVPMDKYFDNIRLDTHILHSPDHDGFTLNLQLRNLIPEDMEAVTVRARLISVGEEQRSELWLTTEGVRVVKPGMARITLRSNIMLPGWYVLGNLSIQSSNIIFVNDSSPTSNGPLLARSRDSASSNLLHHQDLDGQQRLLIWAGARSLEGRVVHCEETSLDQPRLIKLEIVNGKEQVTKGKLLLRAASAGLRLHTAEAVVLDSDFEITDKTQPGSISFGGLPADTTASIRIPYGLESDLRDIVVRMEVMYTTSEGDFAYACNSKIPIFLPLAINVQDVFKQNMLFSRFTIGTATSVPLRIFKCSLEGNSDFRADAPSFTSTELDVFDLQPLSFISRIRHRSGSTTKISLQRKMYLHIDFRCLDEEICAVAERLFHAALVNTPFLEFSRILEPTLSSALRRTFSAQNVEASVLHRRVHLGSFAEIGWEIPLAGLHTDKGNKLREWLRNWHENHQTFSLEGTASSSPMQHLIVPVDVPQVQVLLTVRLKHMSNLASPEFERDCCPIGQGLPTELTIHHTQYWDGSRKHNSEEPAFEFCYEVHTNTDWLIGGQRKGHYIASEGDDVSFSLLLWPQRIGRLLLPPIDIRPSNDGAGEQECPVVSCEMDYRDQSRTILVASDLSRTTVNLDPSGGGGGWLMESQSRKS</sequence>
<evidence type="ECO:0008006" key="12">
    <source>
        <dbReference type="Google" id="ProtNLM"/>
    </source>
</evidence>
<dbReference type="PANTHER" id="PTHR13251:SF3">
    <property type="entry name" value="TRAFFICKING PROTEIN PARTICLE COMPLEX SUBUNIT 10"/>
    <property type="match status" value="1"/>
</dbReference>
<evidence type="ECO:0000256" key="1">
    <source>
        <dbReference type="ARBA" id="ARBA00004555"/>
    </source>
</evidence>
<feature type="region of interest" description="Disordered" evidence="4">
    <location>
        <begin position="59"/>
        <end position="92"/>
    </location>
</feature>
<dbReference type="PANTHER" id="PTHR13251">
    <property type="entry name" value="EPILEPSY HOLOPROSENCEPHALY CANDIDATE 1/TMEM1"/>
    <property type="match status" value="1"/>
</dbReference>
<protein>
    <recommendedName>
        <fullName evidence="12">Trafficking protein particle complex subunit 10</fullName>
    </recommendedName>
</protein>
<feature type="region of interest" description="Disordered" evidence="4">
    <location>
        <begin position="166"/>
        <end position="194"/>
    </location>
</feature>
<dbReference type="InterPro" id="IPR055505">
    <property type="entry name" value="DUF7077"/>
</dbReference>
<dbReference type="InterPro" id="IPR056913">
    <property type="entry name" value="TRAPPC10/Trs130_N"/>
</dbReference>
<evidence type="ECO:0000313" key="10">
    <source>
        <dbReference type="EMBL" id="KAL2041608.1"/>
    </source>
</evidence>
<dbReference type="InterPro" id="IPR022233">
    <property type="entry name" value="TRAPPC10/Trs130_C"/>
</dbReference>
<dbReference type="Pfam" id="PF24965">
    <property type="entry name" value="TRS130_4HB"/>
    <property type="match status" value="1"/>
</dbReference>
<evidence type="ECO:0000259" key="7">
    <source>
        <dbReference type="Pfam" id="PF23273"/>
    </source>
</evidence>
<accession>A0ABR4A7F4</accession>
<evidence type="ECO:0000256" key="2">
    <source>
        <dbReference type="ARBA" id="ARBA00022448"/>
    </source>
</evidence>
<dbReference type="Pfam" id="PF23273">
    <property type="entry name" value="DUF7076"/>
    <property type="match status" value="1"/>
</dbReference>
<feature type="compositionally biased region" description="Polar residues" evidence="4">
    <location>
        <begin position="62"/>
        <end position="78"/>
    </location>
</feature>
<reference evidence="10 11" key="1">
    <citation type="submission" date="2024-09" db="EMBL/GenBank/DDBJ databases">
        <title>Rethinking Asexuality: The Enigmatic Case of Functional Sexual Genes in Lepraria (Stereocaulaceae).</title>
        <authorList>
            <person name="Doellman M."/>
            <person name="Sun Y."/>
            <person name="Barcenas-Pena A."/>
            <person name="Lumbsch H.T."/>
            <person name="Grewe F."/>
        </authorList>
    </citation>
    <scope>NUCLEOTIDE SEQUENCE [LARGE SCALE GENOMIC DNA]</scope>
    <source>
        <strain evidence="10 11">Mercado 3170</strain>
    </source>
</reference>
<name>A0ABR4A7F4_9LECA</name>
<dbReference type="InterPro" id="IPR045126">
    <property type="entry name" value="TRAPPC10/Trs130"/>
</dbReference>
<evidence type="ECO:0000259" key="6">
    <source>
        <dbReference type="Pfam" id="PF23036"/>
    </source>
</evidence>